<proteinExistence type="predicted"/>
<dbReference type="EMBL" id="LHXJ01000011">
    <property type="protein sequence ID" value="KXA91359.1"/>
    <property type="molecule type" value="Genomic_DNA"/>
</dbReference>
<dbReference type="GO" id="GO:0046656">
    <property type="term" value="P:folic acid biosynthetic process"/>
    <property type="evidence" value="ECO:0007669"/>
    <property type="project" value="UniProtKB-KW"/>
</dbReference>
<accession>A0A133UB06</accession>
<evidence type="ECO:0000256" key="6">
    <source>
        <dbReference type="ARBA" id="ARBA00022723"/>
    </source>
</evidence>
<comment type="pathway">
    <text evidence="3">Cofactor biosynthesis; tetrahydrofolate biosynthesis; 7,8-dihydrofolate from 2-amino-4-hydroxy-6-hydroxymethyl-7,8-dihydropteridine diphosphate and 4-aminobenzoate: step 1/2.</text>
</comment>
<feature type="domain" description="Pterin-binding" evidence="9">
    <location>
        <begin position="13"/>
        <end position="269"/>
    </location>
</feature>
<dbReference type="PROSITE" id="PS50972">
    <property type="entry name" value="PTERIN_BINDING"/>
    <property type="match status" value="1"/>
</dbReference>
<dbReference type="InterPro" id="IPR006390">
    <property type="entry name" value="DHP_synth_dom"/>
</dbReference>
<dbReference type="Pfam" id="PF00809">
    <property type="entry name" value="Pterin_bind"/>
    <property type="match status" value="1"/>
</dbReference>
<comment type="catalytic activity">
    <reaction evidence="1">
        <text>(7,8-dihydropterin-6-yl)methyl diphosphate + 4-aminobenzoate = 7,8-dihydropteroate + diphosphate</text>
        <dbReference type="Rhea" id="RHEA:19949"/>
        <dbReference type="ChEBI" id="CHEBI:17836"/>
        <dbReference type="ChEBI" id="CHEBI:17839"/>
        <dbReference type="ChEBI" id="CHEBI:33019"/>
        <dbReference type="ChEBI" id="CHEBI:72950"/>
        <dbReference type="EC" id="2.5.1.15"/>
    </reaction>
</comment>
<sequence length="280" mass="30838">MINKFAGIDLENKIIMGVLNLSAKTFYKGSFVKNAEEATNRAETMVRDGAEMIDLGAMSTGPQVKPVSADKEKKTLLPILEAVRGKIDVPISIDTQRAEIAEESLNRGADIINDVSGLKADQDMPRIVSNYDCSVIIMANRISGRIRTAEKESGDIENITDVRKGLKESLQICEDYGIKRNKIAIDPSIGFGRKREQDLKVIAELDDLLELKLPICIGISRKSFLDKILDLDTPSDRLPASLGATAVAITKGADIIRTHDPKETAQFVRTIETIQQNEEK</sequence>
<dbReference type="Proteomes" id="UP000070163">
    <property type="component" value="Unassembled WGS sequence"/>
</dbReference>
<evidence type="ECO:0000256" key="2">
    <source>
        <dbReference type="ARBA" id="ARBA00001946"/>
    </source>
</evidence>
<keyword evidence="8" id="KW-0289">Folate biosynthesis</keyword>
<dbReference type="PROSITE" id="PS00793">
    <property type="entry name" value="DHPS_2"/>
    <property type="match status" value="1"/>
</dbReference>
<gene>
    <name evidence="10" type="ORF">AKJ57_01570</name>
</gene>
<evidence type="ECO:0000313" key="11">
    <source>
        <dbReference type="Proteomes" id="UP000070163"/>
    </source>
</evidence>
<protein>
    <recommendedName>
        <fullName evidence="4">dihydropteroate synthase</fullName>
        <ecNumber evidence="4">2.5.1.15</ecNumber>
    </recommendedName>
</protein>
<reference evidence="10 11" key="1">
    <citation type="journal article" date="2016" name="Sci. Rep.">
        <title>Metabolic traits of an uncultured archaeal lineage -MSBL1- from brine pools of the Red Sea.</title>
        <authorList>
            <person name="Mwirichia R."/>
            <person name="Alam I."/>
            <person name="Rashid M."/>
            <person name="Vinu M."/>
            <person name="Ba-Alawi W."/>
            <person name="Anthony Kamau A."/>
            <person name="Kamanda Ngugi D."/>
            <person name="Goker M."/>
            <person name="Klenk H.P."/>
            <person name="Bajic V."/>
            <person name="Stingl U."/>
        </authorList>
    </citation>
    <scope>NUCLEOTIDE SEQUENCE [LARGE SCALE GENOMIC DNA]</scope>
    <source>
        <strain evidence="10">SCGC-AAA259A05</strain>
    </source>
</reference>
<comment type="cofactor">
    <cofactor evidence="2">
        <name>Mg(2+)</name>
        <dbReference type="ChEBI" id="CHEBI:18420"/>
    </cofactor>
</comment>
<evidence type="ECO:0000256" key="5">
    <source>
        <dbReference type="ARBA" id="ARBA00022679"/>
    </source>
</evidence>
<evidence type="ECO:0000313" key="10">
    <source>
        <dbReference type="EMBL" id="KXA91359.1"/>
    </source>
</evidence>
<evidence type="ECO:0000256" key="4">
    <source>
        <dbReference type="ARBA" id="ARBA00012458"/>
    </source>
</evidence>
<dbReference type="NCBIfam" id="TIGR01496">
    <property type="entry name" value="DHPS"/>
    <property type="match status" value="1"/>
</dbReference>
<dbReference type="GO" id="GO:0046654">
    <property type="term" value="P:tetrahydrofolate biosynthetic process"/>
    <property type="evidence" value="ECO:0007669"/>
    <property type="project" value="TreeGrafter"/>
</dbReference>
<evidence type="ECO:0000256" key="7">
    <source>
        <dbReference type="ARBA" id="ARBA00022842"/>
    </source>
</evidence>
<evidence type="ECO:0000256" key="1">
    <source>
        <dbReference type="ARBA" id="ARBA00000012"/>
    </source>
</evidence>
<keyword evidence="11" id="KW-1185">Reference proteome</keyword>
<dbReference type="Gene3D" id="3.20.20.20">
    <property type="entry name" value="Dihydropteroate synthase-like"/>
    <property type="match status" value="1"/>
</dbReference>
<dbReference type="GO" id="GO:0004156">
    <property type="term" value="F:dihydropteroate synthase activity"/>
    <property type="evidence" value="ECO:0007669"/>
    <property type="project" value="UniProtKB-EC"/>
</dbReference>
<keyword evidence="6" id="KW-0479">Metal-binding</keyword>
<name>A0A133UB06_9EURY</name>
<evidence type="ECO:0000259" key="9">
    <source>
        <dbReference type="PROSITE" id="PS50972"/>
    </source>
</evidence>
<dbReference type="InterPro" id="IPR000489">
    <property type="entry name" value="Pterin-binding_dom"/>
</dbReference>
<dbReference type="PANTHER" id="PTHR20941:SF1">
    <property type="entry name" value="FOLIC ACID SYNTHESIS PROTEIN FOL1"/>
    <property type="match status" value="1"/>
</dbReference>
<dbReference type="EC" id="2.5.1.15" evidence="4"/>
<comment type="caution">
    <text evidence="10">The sequence shown here is derived from an EMBL/GenBank/DDBJ whole genome shotgun (WGS) entry which is preliminary data.</text>
</comment>
<dbReference type="GO" id="GO:0046872">
    <property type="term" value="F:metal ion binding"/>
    <property type="evidence" value="ECO:0007669"/>
    <property type="project" value="UniProtKB-KW"/>
</dbReference>
<dbReference type="SUPFAM" id="SSF51717">
    <property type="entry name" value="Dihydropteroate synthetase-like"/>
    <property type="match status" value="1"/>
</dbReference>
<dbReference type="AlphaFoldDB" id="A0A133UB06"/>
<keyword evidence="7" id="KW-0460">Magnesium</keyword>
<evidence type="ECO:0000256" key="8">
    <source>
        <dbReference type="ARBA" id="ARBA00022909"/>
    </source>
</evidence>
<organism evidence="10 11">
    <name type="scientific">candidate division MSBL1 archaeon SCGC-AAA259A05</name>
    <dbReference type="NCBI Taxonomy" id="1698259"/>
    <lineage>
        <taxon>Archaea</taxon>
        <taxon>Methanobacteriati</taxon>
        <taxon>Methanobacteriota</taxon>
        <taxon>candidate division MSBL1</taxon>
    </lineage>
</organism>
<dbReference type="PANTHER" id="PTHR20941">
    <property type="entry name" value="FOLATE SYNTHESIS PROTEINS"/>
    <property type="match status" value="1"/>
</dbReference>
<dbReference type="InterPro" id="IPR045031">
    <property type="entry name" value="DHP_synth-like"/>
</dbReference>
<keyword evidence="5" id="KW-0808">Transferase</keyword>
<dbReference type="InterPro" id="IPR011005">
    <property type="entry name" value="Dihydropteroate_synth-like_sf"/>
</dbReference>
<evidence type="ECO:0000256" key="3">
    <source>
        <dbReference type="ARBA" id="ARBA00004763"/>
    </source>
</evidence>